<proteinExistence type="predicted"/>
<accession>A0A2R3QPE0</accession>
<dbReference type="PANTHER" id="PTHR37813:SF1">
    <property type="entry name" value="FELS-2 PROPHAGE PROTEIN"/>
    <property type="match status" value="1"/>
</dbReference>
<dbReference type="OrthoDB" id="8019720at2"/>
<keyword evidence="1" id="KW-0812">Transmembrane</keyword>
<feature type="transmembrane region" description="Helical" evidence="1">
    <location>
        <begin position="343"/>
        <end position="368"/>
    </location>
</feature>
<evidence type="ECO:0000313" key="2">
    <source>
        <dbReference type="EMBL" id="AVO53646.1"/>
    </source>
</evidence>
<dbReference type="RefSeq" id="WP_106738430.1">
    <property type="nucleotide sequence ID" value="NZ_CP027657.1"/>
</dbReference>
<dbReference type="EMBL" id="CP027657">
    <property type="protein sequence ID" value="AVO53646.1"/>
    <property type="molecule type" value="Genomic_DNA"/>
</dbReference>
<sequence>MADEIRVTVTLDMQDRLTPALNQAAEASAGAFARIASFGQRLAAIGTVAAGIGGNVGRMVDGFATLGNEVQSNSERLGVGLGWLQEWQYAARQFGADNGALVSGLKELSLQAEEFLATGGSSAAESFKRLGIGAEDLQATAGDTEKLLELVASRLGRIEASAAPRVIGELFGRDGEQLITLLRQSGDELDRLRQAGRDNGAIISDEDVEQSRLYIQQMNQLTSTLQSIKNTVLGALLPTINQWLGSLNELSQANRQAISQQIVQGLQQLAAGIQALASAFTWVAGMAGGFVPLITLVAELMAGRFVFSLFSGAVTLLQFGSALGEMASRWIPLAIDGIRALSVALFTTPIGWIVLGITALAGAAYLIYSNWGAIAEWFAGLWAQIRAFFDQGIGAILQGLLAFTPAAQLLKAVDAVFELFAGRSLSQLGRDWIGGLASGIGERFEQLTSWLRQKIGELTLLMPDWVVKRLGLQRPDEPEAAASTLSGLGQPLLGNRQSPLLAPRYTDVGGELRIRIDADGNPRVSSMKANGGLGYSLDSGLLGVMS</sequence>
<keyword evidence="1" id="KW-1133">Transmembrane helix</keyword>
<dbReference type="PANTHER" id="PTHR37813">
    <property type="entry name" value="FELS-2 PROPHAGE PROTEIN"/>
    <property type="match status" value="1"/>
</dbReference>
<feature type="transmembrane region" description="Helical" evidence="1">
    <location>
        <begin position="305"/>
        <end position="323"/>
    </location>
</feature>
<name>A0A2R3QPE0_ECTME</name>
<dbReference type="AlphaFoldDB" id="A0A2R3QPE0"/>
<evidence type="ECO:0000256" key="1">
    <source>
        <dbReference type="SAM" id="Phobius"/>
    </source>
</evidence>
<dbReference type="Proteomes" id="UP000238327">
    <property type="component" value="Chromosome"/>
</dbReference>
<gene>
    <name evidence="2" type="ORF">C7A17_12990</name>
</gene>
<keyword evidence="1" id="KW-0472">Membrane</keyword>
<evidence type="ECO:0008006" key="4">
    <source>
        <dbReference type="Google" id="ProtNLM"/>
    </source>
</evidence>
<organism evidence="2 3">
    <name type="scientific">Ectopseudomonas mendocina</name>
    <name type="common">Pseudomonas mendocina</name>
    <dbReference type="NCBI Taxonomy" id="300"/>
    <lineage>
        <taxon>Bacteria</taxon>
        <taxon>Pseudomonadati</taxon>
        <taxon>Pseudomonadota</taxon>
        <taxon>Gammaproteobacteria</taxon>
        <taxon>Pseudomonadales</taxon>
        <taxon>Pseudomonadaceae</taxon>
        <taxon>Ectopseudomonas</taxon>
    </lineage>
</organism>
<protein>
    <recommendedName>
        <fullName evidence="4">Phage tail tape measure protein</fullName>
    </recommendedName>
</protein>
<evidence type="ECO:0000313" key="3">
    <source>
        <dbReference type="Proteomes" id="UP000238327"/>
    </source>
</evidence>
<feature type="transmembrane region" description="Helical" evidence="1">
    <location>
        <begin position="279"/>
        <end position="298"/>
    </location>
</feature>
<reference evidence="2 3" key="1">
    <citation type="submission" date="2018-03" db="EMBL/GenBank/DDBJ databases">
        <title>Complete genome sequence and methylome analysis of Pseudomonas mendocina NEB 698.</title>
        <authorList>
            <person name="Morgan R.D."/>
        </authorList>
    </citation>
    <scope>NUCLEOTIDE SEQUENCE [LARGE SCALE GENOMIC DNA]</scope>
    <source>
        <strain evidence="2 3">NEB698</strain>
    </source>
</reference>